<gene>
    <name evidence="3" type="ORF">H839_13684</name>
</gene>
<reference evidence="3 4" key="1">
    <citation type="journal article" date="2014" name="Appl. Microbiol. Biotechnol.">
        <title>Transformable facultative thermophile Geobacillus stearothermophilus NUB3621 as a host strain for metabolic engineering.</title>
        <authorList>
            <person name="Blanchard K."/>
            <person name="Robic S."/>
            <person name="Matsumura I."/>
        </authorList>
    </citation>
    <scope>NUCLEOTIDE SEQUENCE [LARGE SCALE GENOMIC DNA]</scope>
    <source>
        <strain evidence="3 4">NUB3621</strain>
    </source>
</reference>
<evidence type="ECO:0000256" key="1">
    <source>
        <dbReference type="SAM" id="MobiDB-lite"/>
    </source>
</evidence>
<dbReference type="RefSeq" id="WP_043905639.1">
    <property type="nucleotide sequence ID" value="NZ_CM002692.1"/>
</dbReference>
<dbReference type="InterPro" id="IPR014717">
    <property type="entry name" value="Transl_elong_EF1B/ribsomal_bS6"/>
</dbReference>
<feature type="transmembrane region" description="Helical" evidence="2">
    <location>
        <begin position="12"/>
        <end position="33"/>
    </location>
</feature>
<dbReference type="Gene3D" id="3.30.70.60">
    <property type="match status" value="1"/>
</dbReference>
<sequence>MTVRFSKRQAVILLLLFVVFGAIFAGLYFYLLYPRYQEIEQLTNIVKNEKKILAAIKADAAKQQEGLPESVVALQKKIPVRPLTEQLLLDLEKAEVVSNSLISSISFSEGENAEAEGEDTNATTGKAETNAAEEETNAAPAKERSPATALPDGLKKVTVQLTVQSPTYYQLERFLQTLEDLDRIVSVEKLSFAGNPELTSVDTEVNPLTYSLTVSAFYYPKLAELQKLLPQLDVPPPSGKDNPLTEVIPGGQPPTQQQRKAE</sequence>
<dbReference type="EMBL" id="AOTZ01000006">
    <property type="protein sequence ID" value="EZP76332.1"/>
    <property type="molecule type" value="Genomic_DNA"/>
</dbReference>
<keyword evidence="2" id="KW-1133">Transmembrane helix</keyword>
<feature type="region of interest" description="Disordered" evidence="1">
    <location>
        <begin position="108"/>
        <end position="150"/>
    </location>
</feature>
<protein>
    <submittedName>
        <fullName evidence="3">Pilus assembly protein PilO</fullName>
    </submittedName>
</protein>
<feature type="region of interest" description="Disordered" evidence="1">
    <location>
        <begin position="232"/>
        <end position="262"/>
    </location>
</feature>
<organism evidence="3 4">
    <name type="scientific">Parageobacillus genomosp. 1</name>
    <dbReference type="NCBI Taxonomy" id="1295642"/>
    <lineage>
        <taxon>Bacteria</taxon>
        <taxon>Bacillati</taxon>
        <taxon>Bacillota</taxon>
        <taxon>Bacilli</taxon>
        <taxon>Bacillales</taxon>
        <taxon>Anoxybacillaceae</taxon>
        <taxon>Parageobacillus</taxon>
    </lineage>
</organism>
<proteinExistence type="predicted"/>
<evidence type="ECO:0000313" key="4">
    <source>
        <dbReference type="Proteomes" id="UP000023566"/>
    </source>
</evidence>
<dbReference type="AlphaFoldDB" id="A0ABC9VD80"/>
<evidence type="ECO:0000256" key="2">
    <source>
        <dbReference type="SAM" id="Phobius"/>
    </source>
</evidence>
<evidence type="ECO:0000313" key="3">
    <source>
        <dbReference type="EMBL" id="EZP76332.1"/>
    </source>
</evidence>
<dbReference type="Proteomes" id="UP000023566">
    <property type="component" value="Chromosome"/>
</dbReference>
<name>A0ABC9VD80_9BACL</name>
<accession>A0ABC9VD80</accession>
<keyword evidence="2" id="KW-0812">Transmembrane</keyword>
<comment type="caution">
    <text evidence="3">The sequence shown here is derived from an EMBL/GenBank/DDBJ whole genome shotgun (WGS) entry which is preliminary data.</text>
</comment>
<keyword evidence="4" id="KW-1185">Reference proteome</keyword>
<keyword evidence="2" id="KW-0472">Membrane</keyword>
<feature type="compositionally biased region" description="Polar residues" evidence="1">
    <location>
        <begin position="253"/>
        <end position="262"/>
    </location>
</feature>
<feature type="compositionally biased region" description="Low complexity" evidence="1">
    <location>
        <begin position="120"/>
        <end position="130"/>
    </location>
</feature>